<dbReference type="FunFam" id="1.20.58.1930:FF:000001">
    <property type="entry name" value="Erythrocyte membrane protein 1, PfEMP1"/>
    <property type="match status" value="1"/>
</dbReference>
<dbReference type="Proteomes" id="UP000030708">
    <property type="component" value="Unassembled WGS sequence"/>
</dbReference>
<feature type="region of interest" description="Disordered" evidence="1">
    <location>
        <begin position="1136"/>
        <end position="1180"/>
    </location>
</feature>
<feature type="domain" description="Plasmodium falciparum erythrocyte membrane protein-1 N-terminal segment" evidence="5">
    <location>
        <begin position="10"/>
        <end position="45"/>
    </location>
</feature>
<feature type="domain" description="Duffy-antigen binding" evidence="4">
    <location>
        <begin position="867"/>
        <end position="1120"/>
    </location>
</feature>
<organism evidence="8 9">
    <name type="scientific">Plasmodium falciparum Tanzania</name>
    <name type="common">2000708</name>
    <dbReference type="NCBI Taxonomy" id="1036725"/>
    <lineage>
        <taxon>Eukaryota</taxon>
        <taxon>Sar</taxon>
        <taxon>Alveolata</taxon>
        <taxon>Apicomplexa</taxon>
        <taxon>Aconoidasida</taxon>
        <taxon>Haemosporida</taxon>
        <taxon>Plasmodiidae</taxon>
        <taxon>Plasmodium</taxon>
        <taxon>Plasmodium (Laverania)</taxon>
    </lineage>
</organism>
<sequence length="1755" mass="198092">MTTGSAGTEDAKHVLDSIGEKVYKGKVKNDAKTYKGELEGNLSFAPTKWQTVGTDDPCVLIKEKHDEFINSNRYPCANRSKIRFSDESRSQCTHNRIKDSQEGDNKGACAPFRRLSVCDYNLEKMGTKKNKARHKLLLDVCLAAYYEAESLINYRAQYDAEHHDTGFTTCTMLARSFADIGDIIRGKDLYLGNPQESAQREKLEKNLKTIFTQIYNDVTSGRTNGKKEVLKARYQNDTTDYFQLREDWWNANRSTVWKAMTCSAEGYQYFRPTCGGNEKNSTLAKDKCRCSDKPKTIKGSGDGDVNIVPTYFDYVPQYLRWFEEWAEDFCRKRKHKLENAIKNCRGDKNDKYCSRNGYDCTQTIRGENKLVKSEDCTKCSVLCTPFVKWIDNKQKEFEKQEKKYADEIEKYKNGTTTIKTANGPINNLYVKEFYEKLKSGYKDVNAFLELLNKETTCKDPPTVGNEKASKVDFTNDKIDDIFSHTEYCETCPWCATKKKQNEKWEEQNYESGCTKNVITTHDDKKTTDIELLDKNTSGTNIVEKLGGLCNDNSNKTIQTWKCHFESFKNDNCVLQDGNKNTPHRTIMPYDVLFPNWINEMLKDSIDWSKELDSCINNAKSQNCKNNKCNRECGCFQKWVKRMKEEWKQLEEHYEKEDFGEGIDPYVILEGNLYLSYFPKIKDAYPKEKRVEEMKKIIEENSNNIKATRDNNSINTFLGQEEQEAEKCKQKQNECPKKLPKTKPPAAAPGDVGRSADPSPATVPHAEKDESDGDQDEDDEDEDDDSGHDGGGGAKEGEAVVDRGEVKEHTETQPPPAAATTPTVDVCAIVKTALEGNLSEACRQKYEKGKERFTQWYCASKSDATAGGLCIPPRRRRLYVGELTKWAEKQNTNKSQVDGTTGQSQNGESSGQAQTQDGTPSQPGKTASQPDPLLKAFVESAAVETFFLWDRYKKLNAKSKASTLGVGGGLGLAALNGALTLGLEDDDKNKNKDPQTELNDGTIPDGFLRQMFYTLGDYRDICVGNVPSGIDTVSASDKTKDEVSDKVTMDEIQNKIQQHINSVNQSRDNPNLSGSTHTQPNSVKSHPNSGKTPQQTLWDKIAPQIWNGMICALTYDITSESGEKGKASITQDPNLKSVLWDSGKNEPKKSEYKYDQVKLDENSGTGDPKGNQAPSPTSQTTLLSNFVKRPPYFRYLEEWGETFCKERKKRLAQIKKDCKVEDDDNKCSGDGEQCDRRYTSNGVSADLEGRSCGNSCRSYKKWIKRKKDEFTKQQQKYTNAIKDPKNKSGDTYDNKFIKTLEENYSSADSFLNNLKGPCKNNNDNGEEHKIDFNDTKKTFGHETYCDPCSAFTVKCENSNCGGDTKVKCKSKNSITAANFDTMVKSTKEVVMRVSDNNTNGNKFADLQDCTDANIFKGIRKDVWKCRNVCGVHICKREKEGDVKNNDQIILIRALIERWLEYFLQDYNKIKTTLIPCMKNGQGSTCIKDYDKKHTCVEQWIEKKKTEWEKIKEHYLEKNENIDDGMTSLVRNFLEELQHLTEFKNAIKPCKSLNDFENSCGLNDAEKSKTKDGDKRDLVLCMIKKLETKIKTCEEKHPQTGDQNQTQTCQESPLEPDEEDLLLEEEENTVGKQQPSFCPKVDTPSQQEETDDKCDSAPTEPSAEKPAGPSPGDGNPNEQTPILKPEEEAPAPEQTPALKPEEEAPAPEASEPNKEETPSPSPPLSDQPTNSISDILSSTIPFGIAIALTSIAFLFLK</sequence>
<dbReference type="GO" id="GO:0046789">
    <property type="term" value="F:host cell surface receptor binding"/>
    <property type="evidence" value="ECO:0007669"/>
    <property type="project" value="InterPro"/>
</dbReference>
<feature type="compositionally biased region" description="Basic and acidic residues" evidence="1">
    <location>
        <begin position="794"/>
        <end position="810"/>
    </location>
</feature>
<feature type="domain" description="Duffy-binding-like" evidence="3">
    <location>
        <begin position="1453"/>
        <end position="1597"/>
    </location>
</feature>
<evidence type="ECO:0000259" key="6">
    <source>
        <dbReference type="Pfam" id="PF18562"/>
    </source>
</evidence>
<evidence type="ECO:0000256" key="2">
    <source>
        <dbReference type="SAM" id="Phobius"/>
    </source>
</evidence>
<name>A0A024VXH6_PLAFA</name>
<evidence type="ECO:0000313" key="9">
    <source>
        <dbReference type="Proteomes" id="UP000030708"/>
    </source>
</evidence>
<feature type="compositionally biased region" description="Basic and acidic residues" evidence="1">
    <location>
        <begin position="1142"/>
        <end position="1160"/>
    </location>
</feature>
<keyword evidence="2" id="KW-0812">Transmembrane</keyword>
<keyword evidence="2" id="KW-1133">Transmembrane helix</keyword>
<gene>
    <name evidence="8" type="ORF">PFTANZ_06119</name>
</gene>
<dbReference type="FunFam" id="1.20.58.830:FF:000005">
    <property type="entry name" value="Erythrocyte membrane protein 1, PfEMP1"/>
    <property type="match status" value="1"/>
</dbReference>
<evidence type="ECO:0000256" key="1">
    <source>
        <dbReference type="SAM" id="MobiDB-lite"/>
    </source>
</evidence>
<dbReference type="InterPro" id="IPR004258">
    <property type="entry name" value="DBL"/>
</dbReference>
<feature type="compositionally biased region" description="Acidic residues" evidence="1">
    <location>
        <begin position="768"/>
        <end position="785"/>
    </location>
</feature>
<dbReference type="FunFam" id="1.20.1310.20:FF:000001">
    <property type="entry name" value="Erythrocyte membrane protein 1, PfEMP1"/>
    <property type="match status" value="1"/>
</dbReference>
<feature type="domain" description="Duffy-binding-like" evidence="7">
    <location>
        <begin position="1197"/>
        <end position="1341"/>
    </location>
</feature>
<reference evidence="8 9" key="1">
    <citation type="submission" date="2013-02" db="EMBL/GenBank/DDBJ databases">
        <title>The Genome Annotation of Plasmodium falciparum Tanzania (2000708).</title>
        <authorList>
            <consortium name="The Broad Institute Genome Sequencing Platform"/>
            <consortium name="The Broad Institute Genome Sequencing Center for Infectious Disease"/>
            <person name="Neafsey D."/>
            <person name="Hoffman S."/>
            <person name="Volkman S."/>
            <person name="Rosenthal P."/>
            <person name="Walker B."/>
            <person name="Young S.K."/>
            <person name="Zeng Q."/>
            <person name="Gargeya S."/>
            <person name="Fitzgerald M."/>
            <person name="Haas B."/>
            <person name="Abouelleil A."/>
            <person name="Allen A.W."/>
            <person name="Alvarado L."/>
            <person name="Arachchi H.M."/>
            <person name="Berlin A.M."/>
            <person name="Chapman S.B."/>
            <person name="Gainer-Dewar J."/>
            <person name="Goldberg J."/>
            <person name="Griggs A."/>
            <person name="Gujja S."/>
            <person name="Hansen M."/>
            <person name="Howarth C."/>
            <person name="Imamovic A."/>
            <person name="Ireland A."/>
            <person name="Larimer J."/>
            <person name="McCowan C."/>
            <person name="Murphy C."/>
            <person name="Pearson M."/>
            <person name="Poon T.W."/>
            <person name="Priest M."/>
            <person name="Roberts A."/>
            <person name="Saif S."/>
            <person name="Shea T."/>
            <person name="Sisk P."/>
            <person name="Sykes S."/>
            <person name="Wortman J."/>
            <person name="Nusbaum C."/>
            <person name="Birren B."/>
        </authorList>
    </citation>
    <scope>NUCLEOTIDE SEQUENCE [LARGE SCALE GENOMIC DNA]</scope>
    <source>
        <strain evidence="9">Tanzania (2000708)</strain>
    </source>
</reference>
<feature type="region of interest" description="Disordered" evidence="1">
    <location>
        <begin position="1593"/>
        <end position="1732"/>
    </location>
</feature>
<dbReference type="Pfam" id="PF15447">
    <property type="entry name" value="NTS"/>
    <property type="match status" value="1"/>
</dbReference>
<dbReference type="GO" id="GO:0016020">
    <property type="term" value="C:membrane"/>
    <property type="evidence" value="ECO:0007669"/>
    <property type="project" value="InterPro"/>
</dbReference>
<dbReference type="Gene3D" id="1.20.58.1930">
    <property type="match status" value="2"/>
</dbReference>
<proteinExistence type="predicted"/>
<feature type="compositionally biased region" description="Basic and acidic residues" evidence="1">
    <location>
        <begin position="724"/>
        <end position="736"/>
    </location>
</feature>
<dbReference type="Pfam" id="PF05424">
    <property type="entry name" value="Duffy_binding"/>
    <property type="match status" value="2"/>
</dbReference>
<dbReference type="InterPro" id="IPR042202">
    <property type="entry name" value="Duffy-ag-bd_sf"/>
</dbReference>
<feature type="domain" description="Cysteine-rich interdomain region 1 gamma" evidence="6">
    <location>
        <begin position="1385"/>
        <end position="1436"/>
    </location>
</feature>
<feature type="compositionally biased region" description="Polar residues" evidence="1">
    <location>
        <begin position="1171"/>
        <end position="1180"/>
    </location>
</feature>
<dbReference type="InterPro" id="IPR029210">
    <property type="entry name" value="PfEMP1_NTS"/>
</dbReference>
<reference evidence="8 9" key="2">
    <citation type="submission" date="2013-02" db="EMBL/GenBank/DDBJ databases">
        <title>The Genome Sequence of Plasmodium falciparum Tanzania (2000708).</title>
        <authorList>
            <consortium name="The Broad Institute Genome Sequencing Platform"/>
            <consortium name="The Broad Institute Genome Sequencing Center for Infectious Disease"/>
            <person name="Neafsey D."/>
            <person name="Cheeseman I."/>
            <person name="Volkman S."/>
            <person name="Adams J."/>
            <person name="Walker B."/>
            <person name="Young S.K."/>
            <person name="Zeng Q."/>
            <person name="Gargeya S."/>
            <person name="Fitzgerald M."/>
            <person name="Haas B."/>
            <person name="Abouelleil A."/>
            <person name="Alvarado L."/>
            <person name="Arachchi H.M."/>
            <person name="Berlin A.M."/>
            <person name="Chapman S.B."/>
            <person name="Dewar J."/>
            <person name="Goldberg J."/>
            <person name="Griggs A."/>
            <person name="Gujja S."/>
            <person name="Hansen M."/>
            <person name="Howarth C."/>
            <person name="Imamovic A."/>
            <person name="Larimer J."/>
            <person name="McCowan C."/>
            <person name="Murphy C."/>
            <person name="Neiman D."/>
            <person name="Pearson M."/>
            <person name="Priest M."/>
            <person name="Roberts A."/>
            <person name="Saif S."/>
            <person name="Shea T."/>
            <person name="Sisk P."/>
            <person name="Sykes S."/>
            <person name="Wortman J."/>
            <person name="Nusbaum C."/>
            <person name="Birren B."/>
        </authorList>
    </citation>
    <scope>NUCLEOTIDE SEQUENCE [LARGE SCALE GENOMIC DNA]</scope>
    <source>
        <strain evidence="9">Tanzania (2000708)</strain>
    </source>
</reference>
<evidence type="ECO:0000259" key="4">
    <source>
        <dbReference type="Pfam" id="PF05424"/>
    </source>
</evidence>
<evidence type="ECO:0008006" key="10">
    <source>
        <dbReference type="Google" id="ProtNLM"/>
    </source>
</evidence>
<feature type="transmembrane region" description="Helical" evidence="2">
    <location>
        <begin position="1733"/>
        <end position="1754"/>
    </location>
</feature>
<dbReference type="Pfam" id="PF22672">
    <property type="entry name" value="DBL_C"/>
    <property type="match status" value="2"/>
</dbReference>
<dbReference type="InterPro" id="IPR008602">
    <property type="entry name" value="Duffy-antigen-binding"/>
</dbReference>
<feature type="compositionally biased region" description="Polar residues" evidence="1">
    <location>
        <begin position="1598"/>
        <end position="1609"/>
    </location>
</feature>
<evidence type="ECO:0000259" key="7">
    <source>
        <dbReference type="Pfam" id="PF22672"/>
    </source>
</evidence>
<dbReference type="EMBL" id="KI926841">
    <property type="protein sequence ID" value="ETW33162.1"/>
    <property type="molecule type" value="Genomic_DNA"/>
</dbReference>
<feature type="region of interest" description="Disordered" evidence="1">
    <location>
        <begin position="1063"/>
        <end position="1094"/>
    </location>
</feature>
<dbReference type="FunFam" id="1.20.58.830:FF:000001">
    <property type="entry name" value="Erythrocyte membrane protein 1, PfEMP1"/>
    <property type="match status" value="1"/>
</dbReference>
<dbReference type="InterPro" id="IPR041480">
    <property type="entry name" value="CIDR1_gamma"/>
</dbReference>
<dbReference type="InterPro" id="IPR054595">
    <property type="entry name" value="DBL_C"/>
</dbReference>
<feature type="compositionally biased region" description="Acidic residues" evidence="1">
    <location>
        <begin position="1612"/>
        <end position="1626"/>
    </location>
</feature>
<evidence type="ECO:0000259" key="3">
    <source>
        <dbReference type="Pfam" id="PF03011"/>
    </source>
</evidence>
<feature type="domain" description="Duffy-binding-like" evidence="3">
    <location>
        <begin position="592"/>
        <end position="733"/>
    </location>
</feature>
<feature type="domain" description="Duffy-binding-like" evidence="7">
    <location>
        <begin position="324"/>
        <end position="486"/>
    </location>
</feature>
<feature type="compositionally biased region" description="Polar residues" evidence="1">
    <location>
        <begin position="889"/>
        <end position="928"/>
    </location>
</feature>
<keyword evidence="2" id="KW-0472">Membrane</keyword>
<feature type="region of interest" description="Disordered" evidence="1">
    <location>
        <begin position="982"/>
        <end position="1002"/>
    </location>
</feature>
<feature type="region of interest" description="Disordered" evidence="1">
    <location>
        <begin position="889"/>
        <end position="929"/>
    </location>
</feature>
<feature type="non-terminal residue" evidence="8">
    <location>
        <position position="1755"/>
    </location>
</feature>
<dbReference type="Pfam" id="PF18562">
    <property type="entry name" value="CIDR1_gamma"/>
    <property type="match status" value="1"/>
</dbReference>
<dbReference type="Gene3D" id="1.20.58.830">
    <property type="match status" value="2"/>
</dbReference>
<dbReference type="Gene3D" id="1.20.1310.20">
    <property type="entry name" value="Duffy-antigen binding domain"/>
    <property type="match status" value="2"/>
</dbReference>
<accession>A0A024VXH6</accession>
<feature type="region of interest" description="Disordered" evidence="1">
    <location>
        <begin position="720"/>
        <end position="820"/>
    </location>
</feature>
<feature type="domain" description="Duffy-antigen binding" evidence="4">
    <location>
        <begin position="107"/>
        <end position="320"/>
    </location>
</feature>
<dbReference type="Pfam" id="PF03011">
    <property type="entry name" value="PFEMP"/>
    <property type="match status" value="2"/>
</dbReference>
<evidence type="ECO:0000313" key="8">
    <source>
        <dbReference type="EMBL" id="ETW33162.1"/>
    </source>
</evidence>
<evidence type="ECO:0000259" key="5">
    <source>
        <dbReference type="Pfam" id="PF15447"/>
    </source>
</evidence>
<protein>
    <recommendedName>
        <fullName evidence="10">Duffy-binding-like domain-containing protein</fullName>
    </recommendedName>
</protein>
<dbReference type="SUPFAM" id="SSF140924">
    <property type="entry name" value="Duffy binding domain-like"/>
    <property type="match status" value="4"/>
</dbReference>